<dbReference type="EMBL" id="AGSN01000112">
    <property type="protein sequence ID" value="EHH11141.1"/>
    <property type="molecule type" value="Genomic_DNA"/>
</dbReference>
<proteinExistence type="predicted"/>
<dbReference type="AlphaFoldDB" id="G6YAG7"/>
<dbReference type="Proteomes" id="UP000002949">
    <property type="component" value="Unassembled WGS sequence"/>
</dbReference>
<organism evidence="1 2">
    <name type="scientific">Mesorhizobium amorphae CCNWGS0123</name>
    <dbReference type="NCBI Taxonomy" id="1082933"/>
    <lineage>
        <taxon>Bacteria</taxon>
        <taxon>Pseudomonadati</taxon>
        <taxon>Pseudomonadota</taxon>
        <taxon>Alphaproteobacteria</taxon>
        <taxon>Hyphomicrobiales</taxon>
        <taxon>Phyllobacteriaceae</taxon>
        <taxon>Mesorhizobium</taxon>
    </lineage>
</organism>
<name>G6YAG7_9HYPH</name>
<reference evidence="1 2" key="1">
    <citation type="journal article" date="2012" name="J. Bacteriol.">
        <title>Draft Genome Sequence of Plant Growth-Promoting Rhizobium Mesorhizobium amorphae, Isolated from Zinc-Lead Mine Tailings.</title>
        <authorList>
            <person name="Hao X."/>
            <person name="Lin Y."/>
            <person name="Johnstone L."/>
            <person name="Baltrus D.A."/>
            <person name="Miller S.J."/>
            <person name="Wei G."/>
            <person name="Rensing C."/>
        </authorList>
    </citation>
    <scope>NUCLEOTIDE SEQUENCE [LARGE SCALE GENOMIC DNA]</scope>
    <source>
        <strain evidence="1 2">CCNWGS0123</strain>
    </source>
</reference>
<dbReference type="PATRIC" id="fig|1082933.3.peg.2856"/>
<gene>
    <name evidence="1" type="ORF">MEA186_14697</name>
</gene>
<evidence type="ECO:0000313" key="2">
    <source>
        <dbReference type="Proteomes" id="UP000002949"/>
    </source>
</evidence>
<sequence length="58" mass="6394">MHNTAITLFSHSLVFDAETAYMPPIDISADRSGLAIFAFADVYLQNLDTTGWTSVRSN</sequence>
<evidence type="ECO:0000313" key="1">
    <source>
        <dbReference type="EMBL" id="EHH11141.1"/>
    </source>
</evidence>
<accession>G6YAG7</accession>
<keyword evidence="2" id="KW-1185">Reference proteome</keyword>
<protein>
    <submittedName>
        <fullName evidence="1">Uncharacterized protein</fullName>
    </submittedName>
</protein>